<keyword evidence="4" id="KW-0012">Acyltransferase</keyword>
<feature type="transmembrane region" description="Helical" evidence="1">
    <location>
        <begin position="190"/>
        <end position="211"/>
    </location>
</feature>
<dbReference type="OrthoDB" id="3404679at2"/>
<dbReference type="Pfam" id="PF01757">
    <property type="entry name" value="Acyl_transf_3"/>
    <property type="match status" value="1"/>
</dbReference>
<evidence type="ECO:0000313" key="5">
    <source>
        <dbReference type="Proteomes" id="UP000280861"/>
    </source>
</evidence>
<sequence>MSGTRSQMPAIVDPKMRPRKRKATFRPEIQGLRSLAVLMVVTYHVWFGRVSGGVDVFLLVSAFLMTLQFVGRYQRREPMALLKHWLHLFRRLLPAAVTVIVATLAASALLLPRTRWLDLIDHGWAALTYSENWLLQRQAVDYYANDHSLASPLQHFWSLSIQGQVFILWPLIFTGAALLARRFRLSYRPLLVYIFFGIFVVSLIYSIVFTATNQGQAYFDAGARLWEFALGTLVALILPGLGLGRIPRIIMGWIGVLAMLACGIVLDVQGAFPGVAALWPTVAAALVIVAGQTQSRFGVDRILSSGPLVRLGDNSYALYLWHWPVLVIALAWTGKEQAGWLSGTVIILTSLALAYLTTRYIEKPWREWKWPEVNRRRTVLAVVLAVAVAATPLALWRQQIVQSNSQLAVGADPRYLGAVSLNEGYTFRADPEVPPAPGLEVIADDWPVFPNGCESNGPDENICANGIEDGTKSVVVLGSSHAHVLNTPLLLMAEKYHWNLTSITKGYCPLTSQPDQGISDECLAFNADAMAKVLEMKPDLVVTTSTRTASGADAPEVLTDAWVQEVQALTAAGIAVVGVRDTPRMPSPVPACLEANPGDTAVCGSTAAENFSAVSPTDAVALPNVSFLDFTPYFCPEGICAPIIGNVIVYKDDNHVTRSYLMTLAPVFEREFMAATGWQP</sequence>
<dbReference type="InterPro" id="IPR043968">
    <property type="entry name" value="SGNH"/>
</dbReference>
<dbReference type="EMBL" id="UXAU01000025">
    <property type="protein sequence ID" value="VDC26871.1"/>
    <property type="molecule type" value="Genomic_DNA"/>
</dbReference>
<evidence type="ECO:0000313" key="4">
    <source>
        <dbReference type="EMBL" id="VDC26871.1"/>
    </source>
</evidence>
<keyword evidence="1" id="KW-0812">Transmembrane</keyword>
<dbReference type="RefSeq" id="WP_124091740.1">
    <property type="nucleotide sequence ID" value="NZ_JBHTMI010000016.1"/>
</dbReference>
<accession>A0A3P5WZ66</accession>
<dbReference type="AlphaFoldDB" id="A0A3P5WZ66"/>
<dbReference type="PANTHER" id="PTHR23028:SF53">
    <property type="entry name" value="ACYL_TRANSF_3 DOMAIN-CONTAINING PROTEIN"/>
    <property type="match status" value="1"/>
</dbReference>
<feature type="transmembrane region" description="Helical" evidence="1">
    <location>
        <begin position="156"/>
        <end position="178"/>
    </location>
</feature>
<dbReference type="GO" id="GO:0016020">
    <property type="term" value="C:membrane"/>
    <property type="evidence" value="ECO:0007669"/>
    <property type="project" value="TreeGrafter"/>
</dbReference>
<feature type="transmembrane region" description="Helical" evidence="1">
    <location>
        <begin position="29"/>
        <end position="46"/>
    </location>
</feature>
<dbReference type="GO" id="GO:0016747">
    <property type="term" value="F:acyltransferase activity, transferring groups other than amino-acyl groups"/>
    <property type="evidence" value="ECO:0007669"/>
    <property type="project" value="InterPro"/>
</dbReference>
<dbReference type="EC" id="2.3.1.-" evidence="4"/>
<evidence type="ECO:0000259" key="3">
    <source>
        <dbReference type="Pfam" id="PF19040"/>
    </source>
</evidence>
<gene>
    <name evidence="4" type="primary">oatA_1</name>
    <name evidence="4" type="ORF">PSET11_01804</name>
</gene>
<feature type="domain" description="SGNH" evidence="3">
    <location>
        <begin position="459"/>
        <end position="669"/>
    </location>
</feature>
<keyword evidence="1" id="KW-0472">Membrane</keyword>
<evidence type="ECO:0000259" key="2">
    <source>
        <dbReference type="Pfam" id="PF01757"/>
    </source>
</evidence>
<keyword evidence="5" id="KW-1185">Reference proteome</keyword>
<keyword evidence="1" id="KW-1133">Transmembrane helix</keyword>
<evidence type="ECO:0000256" key="1">
    <source>
        <dbReference type="SAM" id="Phobius"/>
    </source>
</evidence>
<keyword evidence="4" id="KW-0808">Transferase</keyword>
<dbReference type="PANTHER" id="PTHR23028">
    <property type="entry name" value="ACETYLTRANSFERASE"/>
    <property type="match status" value="1"/>
</dbReference>
<name>A0A3P5WZ66_9MICC</name>
<dbReference type="Pfam" id="PF19040">
    <property type="entry name" value="SGNH"/>
    <property type="match status" value="1"/>
</dbReference>
<feature type="transmembrane region" description="Helical" evidence="1">
    <location>
        <begin position="378"/>
        <end position="396"/>
    </location>
</feature>
<dbReference type="GO" id="GO:0009103">
    <property type="term" value="P:lipopolysaccharide biosynthetic process"/>
    <property type="evidence" value="ECO:0007669"/>
    <property type="project" value="TreeGrafter"/>
</dbReference>
<feature type="transmembrane region" description="Helical" evidence="1">
    <location>
        <begin position="272"/>
        <end position="293"/>
    </location>
</feature>
<dbReference type="InterPro" id="IPR050879">
    <property type="entry name" value="Acyltransferase_3"/>
</dbReference>
<protein>
    <submittedName>
        <fullName evidence="4">O-acetyltransferase OatA</fullName>
        <ecNumber evidence="4">2.3.1.-</ecNumber>
    </submittedName>
</protein>
<feature type="transmembrane region" description="Helical" evidence="1">
    <location>
        <begin position="92"/>
        <end position="111"/>
    </location>
</feature>
<dbReference type="InterPro" id="IPR002656">
    <property type="entry name" value="Acyl_transf_3_dom"/>
</dbReference>
<feature type="transmembrane region" description="Helical" evidence="1">
    <location>
        <begin position="314"/>
        <end position="332"/>
    </location>
</feature>
<feature type="domain" description="Acyltransferase 3" evidence="2">
    <location>
        <begin position="28"/>
        <end position="358"/>
    </location>
</feature>
<feature type="transmembrane region" description="Helical" evidence="1">
    <location>
        <begin position="52"/>
        <end position="71"/>
    </location>
</feature>
<feature type="transmembrane region" description="Helical" evidence="1">
    <location>
        <begin position="249"/>
        <end position="266"/>
    </location>
</feature>
<proteinExistence type="predicted"/>
<feature type="transmembrane region" description="Helical" evidence="1">
    <location>
        <begin position="338"/>
        <end position="357"/>
    </location>
</feature>
<reference evidence="4 5" key="1">
    <citation type="submission" date="2018-11" db="EMBL/GenBank/DDBJ databases">
        <authorList>
            <person name="Criscuolo A."/>
        </authorList>
    </citation>
    <scope>NUCLEOTIDE SEQUENCE [LARGE SCALE GENOMIC DNA]</scope>
    <source>
        <strain evidence="4">AT11b</strain>
    </source>
</reference>
<feature type="transmembrane region" description="Helical" evidence="1">
    <location>
        <begin position="223"/>
        <end position="242"/>
    </location>
</feature>
<dbReference type="Proteomes" id="UP000280861">
    <property type="component" value="Unassembled WGS sequence"/>
</dbReference>
<organism evidence="4 5">
    <name type="scientific">Arthrobacter ulcerisalmonis</name>
    <dbReference type="NCBI Taxonomy" id="2483813"/>
    <lineage>
        <taxon>Bacteria</taxon>
        <taxon>Bacillati</taxon>
        <taxon>Actinomycetota</taxon>
        <taxon>Actinomycetes</taxon>
        <taxon>Micrococcales</taxon>
        <taxon>Micrococcaceae</taxon>
        <taxon>Arthrobacter</taxon>
    </lineage>
</organism>